<evidence type="ECO:0000313" key="2">
    <source>
        <dbReference type="Proteomes" id="UP000016600"/>
    </source>
</evidence>
<dbReference type="PATRIC" id="fig|1081904.3.peg.2000"/>
<name>U2L3L0_9BACT</name>
<evidence type="ECO:0000313" key="1">
    <source>
        <dbReference type="EMBL" id="ERJ99102.1"/>
    </source>
</evidence>
<accession>U2L3L0</accession>
<evidence type="ECO:0008006" key="3">
    <source>
        <dbReference type="Google" id="ProtNLM"/>
    </source>
</evidence>
<organism evidence="1 2">
    <name type="scientific">Hoylesella pleuritidis F0068</name>
    <dbReference type="NCBI Taxonomy" id="1081904"/>
    <lineage>
        <taxon>Bacteria</taxon>
        <taxon>Pseudomonadati</taxon>
        <taxon>Bacteroidota</taxon>
        <taxon>Bacteroidia</taxon>
        <taxon>Bacteroidales</taxon>
        <taxon>Prevotellaceae</taxon>
        <taxon>Hoylesella</taxon>
    </lineage>
</organism>
<comment type="caution">
    <text evidence="1">The sequence shown here is derived from an EMBL/GenBank/DDBJ whole genome shotgun (WGS) entry which is preliminary data.</text>
</comment>
<protein>
    <recommendedName>
        <fullName evidence="3">Tetratricopeptide repeat protein</fullName>
    </recommendedName>
</protein>
<gene>
    <name evidence="1" type="ORF">HMPREF1218_1222</name>
</gene>
<dbReference type="EMBL" id="AWET01000044">
    <property type="protein sequence ID" value="ERJ99102.1"/>
    <property type="molecule type" value="Genomic_DNA"/>
</dbReference>
<dbReference type="Proteomes" id="UP000016600">
    <property type="component" value="Unassembled WGS sequence"/>
</dbReference>
<keyword evidence="2" id="KW-1185">Reference proteome</keyword>
<reference evidence="1 2" key="1">
    <citation type="submission" date="2013-08" db="EMBL/GenBank/DDBJ databases">
        <authorList>
            <person name="Durkin A.S."/>
            <person name="Haft D.R."/>
            <person name="McCorrison J."/>
            <person name="Torralba M."/>
            <person name="Gillis M."/>
            <person name="Haft D.H."/>
            <person name="Methe B."/>
            <person name="Sutton G."/>
            <person name="Nelson K.E."/>
        </authorList>
    </citation>
    <scope>NUCLEOTIDE SEQUENCE [LARGE SCALE GENOMIC DNA]</scope>
    <source>
        <strain evidence="1 2">F0068</strain>
    </source>
</reference>
<proteinExistence type="predicted"/>
<dbReference type="AlphaFoldDB" id="U2L3L0"/>
<sequence length="182" mass="20753">MNRLLGSSLQKIRPNDIQSVTQGISELKRIATIYPEQWLPIYYQALFAIQYAIQRPDDKASAALLIDAKQNIDKAEHLAGADLSEVYTLSGFYDTALIVQNPSVNGMRYYSDAIGNYQRAIHQNAANPRPRLLFYLFNEQMNKFTGGTNFNAEKDLQKIKSLFDKEQKTDFEPSWGKDLIPK</sequence>